<dbReference type="EMBL" id="BCSX01000021">
    <property type="protein sequence ID" value="GAS88226.1"/>
    <property type="molecule type" value="Genomic_DNA"/>
</dbReference>
<organism evidence="2 3">
    <name type="scientific">Mycolicibacterium brisbanense</name>
    <dbReference type="NCBI Taxonomy" id="146020"/>
    <lineage>
        <taxon>Bacteria</taxon>
        <taxon>Bacillati</taxon>
        <taxon>Actinomycetota</taxon>
        <taxon>Actinomycetes</taxon>
        <taxon>Mycobacteriales</taxon>
        <taxon>Mycobacteriaceae</taxon>
        <taxon>Mycolicibacterium</taxon>
    </lineage>
</organism>
<reference evidence="3" key="1">
    <citation type="journal article" date="2016" name="Genome Announc.">
        <title>Draft Genome Sequences of Five Rapidly Growing Mycobacterium Species, M. thermoresistibile, M. fortuitum subsp. acetamidolyticum, M. canariasense, M. brisbanense, and M. novocastrense.</title>
        <authorList>
            <person name="Katahira K."/>
            <person name="Ogura Y."/>
            <person name="Gotoh Y."/>
            <person name="Hayashi T."/>
        </authorList>
    </citation>
    <scope>NUCLEOTIDE SEQUENCE [LARGE SCALE GENOMIC DNA]</scope>
    <source>
        <strain evidence="3">JCM15654</strain>
    </source>
</reference>
<dbReference type="AlphaFoldDB" id="A0A100VYH3"/>
<proteinExistence type="predicted"/>
<evidence type="ECO:0000256" key="1">
    <source>
        <dbReference type="SAM" id="MobiDB-lite"/>
    </source>
</evidence>
<dbReference type="GO" id="GO:0000428">
    <property type="term" value="C:DNA-directed RNA polymerase complex"/>
    <property type="evidence" value="ECO:0007669"/>
    <property type="project" value="UniProtKB-KW"/>
</dbReference>
<keyword evidence="2" id="KW-0804">Transcription</keyword>
<comment type="caution">
    <text evidence="2">The sequence shown here is derived from an EMBL/GenBank/DDBJ whole genome shotgun (WGS) entry which is preliminary data.</text>
</comment>
<feature type="region of interest" description="Disordered" evidence="1">
    <location>
        <begin position="1"/>
        <end position="28"/>
    </location>
</feature>
<dbReference type="STRING" id="146020.RMCB_2322"/>
<evidence type="ECO:0000313" key="3">
    <source>
        <dbReference type="Proteomes" id="UP000069620"/>
    </source>
</evidence>
<gene>
    <name evidence="2" type="ORF">RMCB_2322</name>
</gene>
<accession>A0A100VYH3</accession>
<reference evidence="3" key="2">
    <citation type="submission" date="2016-02" db="EMBL/GenBank/DDBJ databases">
        <title>Draft genome sequence of five rapidly growing Mycobacterium species.</title>
        <authorList>
            <person name="Katahira K."/>
            <person name="Gotou Y."/>
            <person name="Iida K."/>
            <person name="Ogura Y."/>
            <person name="Hayashi T."/>
        </authorList>
    </citation>
    <scope>NUCLEOTIDE SEQUENCE [LARGE SCALE GENOMIC DNA]</scope>
    <source>
        <strain evidence="3">JCM15654</strain>
    </source>
</reference>
<sequence>MGVANQTPGPGRAYVSSGTAAKSSKRGKFGVAADGGGVGGDACSEVFDGAGPEGLWQPATAVAIRSAAHTVLLSCRTMPSVFAVPAPSRRQNSGIAGLGGHEWIT</sequence>
<keyword evidence="2" id="KW-0240">DNA-directed RNA polymerase</keyword>
<evidence type="ECO:0000313" key="2">
    <source>
        <dbReference type="EMBL" id="GAS88226.1"/>
    </source>
</evidence>
<name>A0A100VYH3_9MYCO</name>
<dbReference type="Proteomes" id="UP000069620">
    <property type="component" value="Unassembled WGS sequence"/>
</dbReference>
<protein>
    <submittedName>
        <fullName evidence="2">DNA-directed RNA polymerase</fullName>
    </submittedName>
</protein>
<keyword evidence="3" id="KW-1185">Reference proteome</keyword>